<comment type="caution">
    <text evidence="9">The sequence shown here is derived from an EMBL/GenBank/DDBJ whole genome shotgun (WGS) entry which is preliminary data.</text>
</comment>
<evidence type="ECO:0000313" key="10">
    <source>
        <dbReference type="Proteomes" id="UP000295008"/>
    </source>
</evidence>
<dbReference type="SUPFAM" id="SSF161098">
    <property type="entry name" value="MetI-like"/>
    <property type="match status" value="1"/>
</dbReference>
<evidence type="ECO:0000256" key="3">
    <source>
        <dbReference type="ARBA" id="ARBA00022475"/>
    </source>
</evidence>
<dbReference type="EMBL" id="SLUN01000029">
    <property type="protein sequence ID" value="TCL61992.1"/>
    <property type="molecule type" value="Genomic_DNA"/>
</dbReference>
<dbReference type="InterPro" id="IPR000515">
    <property type="entry name" value="MetI-like"/>
</dbReference>
<keyword evidence="3" id="KW-1003">Cell membrane</keyword>
<evidence type="ECO:0000313" key="9">
    <source>
        <dbReference type="EMBL" id="TCL61992.1"/>
    </source>
</evidence>
<dbReference type="Gene3D" id="1.10.3720.10">
    <property type="entry name" value="MetI-like"/>
    <property type="match status" value="1"/>
</dbReference>
<sequence>MGYSNVFRKSLLFFLLPALLLYLMFWVVPVLMTFGYSVTNWNGIGNHLKFIGLKNFEFLTADGTLSNILKNTFLYAAFSIAYGNLVAIAIALILDEKLKWVGFYRTAFYLPTLYSSIVIGFVWGYVYMPNYGFIAKLLELAGLHNMDPNFLGNPHTSLLAVAFVESWKTIGTYAIIYIAGLKNVSAELLEAGLIDGCNWWNMVCRIKLPLMAPAITINLVLGLINGMKAFDYIYLLTGGGPGGASQTLMFSVYQTAFGDNLFGKAAAIAVVAFLLIFVLTALFVTYLRRKEVAA</sequence>
<dbReference type="PROSITE" id="PS50928">
    <property type="entry name" value="ABC_TM1"/>
    <property type="match status" value="1"/>
</dbReference>
<gene>
    <name evidence="9" type="ORF">EDC14_102921</name>
</gene>
<feature type="transmembrane region" description="Helical" evidence="7">
    <location>
        <begin position="265"/>
        <end position="287"/>
    </location>
</feature>
<reference evidence="9 10" key="1">
    <citation type="submission" date="2019-03" db="EMBL/GenBank/DDBJ databases">
        <title>Genomic Encyclopedia of Type Strains, Phase IV (KMG-IV): sequencing the most valuable type-strain genomes for metagenomic binning, comparative biology and taxonomic classification.</title>
        <authorList>
            <person name="Goeker M."/>
        </authorList>
    </citation>
    <scope>NUCLEOTIDE SEQUENCE [LARGE SCALE GENOMIC DNA]</scope>
    <source>
        <strain evidence="9 10">LX-B</strain>
    </source>
</reference>
<dbReference type="PANTHER" id="PTHR30193:SF37">
    <property type="entry name" value="INNER MEMBRANE ABC TRANSPORTER PERMEASE PROTEIN YCJO"/>
    <property type="match status" value="1"/>
</dbReference>
<organism evidence="9 10">
    <name type="scientific">Hydrogenispora ethanolica</name>
    <dbReference type="NCBI Taxonomy" id="1082276"/>
    <lineage>
        <taxon>Bacteria</taxon>
        <taxon>Bacillati</taxon>
        <taxon>Bacillota</taxon>
        <taxon>Hydrogenispora</taxon>
    </lineage>
</organism>
<feature type="transmembrane region" description="Helical" evidence="7">
    <location>
        <begin position="73"/>
        <end position="94"/>
    </location>
</feature>
<dbReference type="InterPro" id="IPR051393">
    <property type="entry name" value="ABC_transporter_permease"/>
</dbReference>
<feature type="domain" description="ABC transmembrane type-1" evidence="8">
    <location>
        <begin position="69"/>
        <end position="283"/>
    </location>
</feature>
<keyword evidence="4 7" id="KW-0812">Transmembrane</keyword>
<protein>
    <submittedName>
        <fullName evidence="9">Carbohydrate ABC transporter membrane protein 1 (CUT1 family)</fullName>
    </submittedName>
</protein>
<keyword evidence="10" id="KW-1185">Reference proteome</keyword>
<evidence type="ECO:0000256" key="4">
    <source>
        <dbReference type="ARBA" id="ARBA00022692"/>
    </source>
</evidence>
<evidence type="ECO:0000256" key="2">
    <source>
        <dbReference type="ARBA" id="ARBA00022448"/>
    </source>
</evidence>
<comment type="subcellular location">
    <subcellularLocation>
        <location evidence="1 7">Cell membrane</location>
        <topology evidence="1 7">Multi-pass membrane protein</topology>
    </subcellularLocation>
</comment>
<dbReference type="Pfam" id="PF00528">
    <property type="entry name" value="BPD_transp_1"/>
    <property type="match status" value="1"/>
</dbReference>
<dbReference type="CDD" id="cd06261">
    <property type="entry name" value="TM_PBP2"/>
    <property type="match status" value="1"/>
</dbReference>
<keyword evidence="5 7" id="KW-1133">Transmembrane helix</keyword>
<feature type="transmembrane region" description="Helical" evidence="7">
    <location>
        <begin position="106"/>
        <end position="128"/>
    </location>
</feature>
<dbReference type="RefSeq" id="WP_132015986.1">
    <property type="nucleotide sequence ID" value="NZ_SLUN01000029.1"/>
</dbReference>
<dbReference type="GO" id="GO:0005886">
    <property type="term" value="C:plasma membrane"/>
    <property type="evidence" value="ECO:0007669"/>
    <property type="project" value="UniProtKB-SubCell"/>
</dbReference>
<proteinExistence type="inferred from homology"/>
<keyword evidence="2 7" id="KW-0813">Transport</keyword>
<comment type="similarity">
    <text evidence="7">Belongs to the binding-protein-dependent transport system permease family.</text>
</comment>
<evidence type="ECO:0000256" key="7">
    <source>
        <dbReference type="RuleBase" id="RU363032"/>
    </source>
</evidence>
<feature type="transmembrane region" description="Helical" evidence="7">
    <location>
        <begin position="208"/>
        <end position="225"/>
    </location>
</feature>
<dbReference type="PANTHER" id="PTHR30193">
    <property type="entry name" value="ABC TRANSPORTER PERMEASE PROTEIN"/>
    <property type="match status" value="1"/>
</dbReference>
<dbReference type="Proteomes" id="UP000295008">
    <property type="component" value="Unassembled WGS sequence"/>
</dbReference>
<dbReference type="OrthoDB" id="5174895at2"/>
<keyword evidence="6 7" id="KW-0472">Membrane</keyword>
<name>A0A4R1R9E6_HYDET</name>
<evidence type="ECO:0000256" key="1">
    <source>
        <dbReference type="ARBA" id="ARBA00004651"/>
    </source>
</evidence>
<feature type="transmembrane region" description="Helical" evidence="7">
    <location>
        <begin position="12"/>
        <end position="32"/>
    </location>
</feature>
<dbReference type="GO" id="GO:0055085">
    <property type="term" value="P:transmembrane transport"/>
    <property type="evidence" value="ECO:0007669"/>
    <property type="project" value="InterPro"/>
</dbReference>
<evidence type="ECO:0000256" key="5">
    <source>
        <dbReference type="ARBA" id="ARBA00022989"/>
    </source>
</evidence>
<evidence type="ECO:0000259" key="8">
    <source>
        <dbReference type="PROSITE" id="PS50928"/>
    </source>
</evidence>
<dbReference type="AlphaFoldDB" id="A0A4R1R9E6"/>
<accession>A0A4R1R9E6</accession>
<evidence type="ECO:0000256" key="6">
    <source>
        <dbReference type="ARBA" id="ARBA00023136"/>
    </source>
</evidence>
<dbReference type="InterPro" id="IPR035906">
    <property type="entry name" value="MetI-like_sf"/>
</dbReference>